<name>A0A240E288_9BURK</name>
<dbReference type="Pfam" id="PF04321">
    <property type="entry name" value="RmlD_sub_bind"/>
    <property type="match status" value="1"/>
</dbReference>
<sequence length="332" mass="36428">MRIIIFGKDGQLGKAFEALFDTAAPRLPKSIIIQYIGRAQYDLSDQEKLADVLKQFAPHLIINASAYTAVDKAETEIDLAYAVNALAPEIMAQYAAQNSATLLHYSTDYVFDGEKYGFYLEDDMRNPLGIYGKSKAAGEEAIIKAFSAGTSGQYAIFRTSWVYGVGGNFIRTILRLAKERDELKVIHDQHGVPTSAAWLAGVSLDLVLNQDGELKTFPSGIYHAVPAGETTWYGLASFAVQVAAEVGATLKVTSIKPIPATDYPLPAPRPKNSRMATDKLQAVLTHSKNYFSDISISYNDLNGLSSFPHWEVMVQDYVKKLVLDASTQNQSN</sequence>
<comment type="catalytic activity">
    <reaction evidence="5 6">
        <text>dTDP-beta-L-rhamnose + NADP(+) = dTDP-4-dehydro-beta-L-rhamnose + NADPH + H(+)</text>
        <dbReference type="Rhea" id="RHEA:21796"/>
        <dbReference type="ChEBI" id="CHEBI:15378"/>
        <dbReference type="ChEBI" id="CHEBI:57510"/>
        <dbReference type="ChEBI" id="CHEBI:57783"/>
        <dbReference type="ChEBI" id="CHEBI:58349"/>
        <dbReference type="ChEBI" id="CHEBI:62830"/>
        <dbReference type="EC" id="1.1.1.133"/>
    </reaction>
</comment>
<organism evidence="8 9">
    <name type="scientific">Polynucleobacter meluiroseus</name>
    <dbReference type="NCBI Taxonomy" id="1938814"/>
    <lineage>
        <taxon>Bacteria</taxon>
        <taxon>Pseudomonadati</taxon>
        <taxon>Pseudomonadota</taxon>
        <taxon>Betaproteobacteria</taxon>
        <taxon>Burkholderiales</taxon>
        <taxon>Burkholderiaceae</taxon>
        <taxon>Polynucleobacter</taxon>
    </lineage>
</organism>
<evidence type="ECO:0000256" key="5">
    <source>
        <dbReference type="ARBA" id="ARBA00048200"/>
    </source>
</evidence>
<evidence type="ECO:0000256" key="3">
    <source>
        <dbReference type="ARBA" id="ARBA00012929"/>
    </source>
</evidence>
<comment type="similarity">
    <text evidence="2 6">Belongs to the dTDP-4-dehydrorhamnose reductase family.</text>
</comment>
<comment type="function">
    <text evidence="6">Catalyzes the reduction of dTDP-6-deoxy-L-lyxo-4-hexulose to yield dTDP-L-rhamnose.</text>
</comment>
<evidence type="ECO:0000259" key="7">
    <source>
        <dbReference type="Pfam" id="PF04321"/>
    </source>
</evidence>
<dbReference type="SUPFAM" id="SSF51735">
    <property type="entry name" value="NAD(P)-binding Rossmann-fold domains"/>
    <property type="match status" value="1"/>
</dbReference>
<evidence type="ECO:0000313" key="9">
    <source>
        <dbReference type="Proteomes" id="UP000218069"/>
    </source>
</evidence>
<dbReference type="Proteomes" id="UP000218069">
    <property type="component" value="Unassembled WGS sequence"/>
</dbReference>
<dbReference type="GO" id="GO:0008831">
    <property type="term" value="F:dTDP-4-dehydrorhamnose reductase activity"/>
    <property type="evidence" value="ECO:0007669"/>
    <property type="project" value="UniProtKB-EC"/>
</dbReference>
<comment type="pathway">
    <text evidence="1 6">Carbohydrate biosynthesis; dTDP-L-rhamnose biosynthesis.</text>
</comment>
<dbReference type="OrthoDB" id="9803892at2"/>
<keyword evidence="6" id="KW-0560">Oxidoreductase</keyword>
<evidence type="ECO:0000256" key="4">
    <source>
        <dbReference type="ARBA" id="ARBA00017099"/>
    </source>
</evidence>
<dbReference type="NCBIfam" id="TIGR01214">
    <property type="entry name" value="rmlD"/>
    <property type="match status" value="1"/>
</dbReference>
<dbReference type="PANTHER" id="PTHR10491:SF4">
    <property type="entry name" value="METHIONINE ADENOSYLTRANSFERASE 2 SUBUNIT BETA"/>
    <property type="match status" value="1"/>
</dbReference>
<evidence type="ECO:0000256" key="2">
    <source>
        <dbReference type="ARBA" id="ARBA00010944"/>
    </source>
</evidence>
<keyword evidence="9" id="KW-1185">Reference proteome</keyword>
<dbReference type="CDD" id="cd05254">
    <property type="entry name" value="dTDP_HR_like_SDR_e"/>
    <property type="match status" value="1"/>
</dbReference>
<dbReference type="GO" id="GO:0019305">
    <property type="term" value="P:dTDP-rhamnose biosynthetic process"/>
    <property type="evidence" value="ECO:0007669"/>
    <property type="project" value="UniProtKB-UniPathway"/>
</dbReference>
<dbReference type="InterPro" id="IPR029903">
    <property type="entry name" value="RmlD-like-bd"/>
</dbReference>
<protein>
    <recommendedName>
        <fullName evidence="4 6">dTDP-4-dehydrorhamnose reductase</fullName>
        <ecNumber evidence="3 6">1.1.1.133</ecNumber>
    </recommendedName>
</protein>
<dbReference type="GO" id="GO:0005829">
    <property type="term" value="C:cytosol"/>
    <property type="evidence" value="ECO:0007669"/>
    <property type="project" value="TreeGrafter"/>
</dbReference>
<dbReference type="EMBL" id="OANS01000003">
    <property type="protein sequence ID" value="SNX29044.1"/>
    <property type="molecule type" value="Genomic_DNA"/>
</dbReference>
<dbReference type="AlphaFoldDB" id="A0A240E288"/>
<dbReference type="Gene3D" id="3.40.50.720">
    <property type="entry name" value="NAD(P)-binding Rossmann-like Domain"/>
    <property type="match status" value="1"/>
</dbReference>
<dbReference type="PANTHER" id="PTHR10491">
    <property type="entry name" value="DTDP-4-DEHYDRORHAMNOSE REDUCTASE"/>
    <property type="match status" value="1"/>
</dbReference>
<proteinExistence type="inferred from homology"/>
<reference evidence="9" key="1">
    <citation type="submission" date="2017-08" db="EMBL/GenBank/DDBJ databases">
        <authorList>
            <person name="Varghese N."/>
            <person name="Submissions S."/>
        </authorList>
    </citation>
    <scope>NUCLEOTIDE SEQUENCE [LARGE SCALE GENOMIC DNA]</scope>
    <source>
        <strain evidence="9">AP-Melu-1000-B4</strain>
    </source>
</reference>
<evidence type="ECO:0000313" key="8">
    <source>
        <dbReference type="EMBL" id="SNX29044.1"/>
    </source>
</evidence>
<feature type="domain" description="RmlD-like substrate binding" evidence="7">
    <location>
        <begin position="1"/>
        <end position="291"/>
    </location>
</feature>
<dbReference type="EC" id="1.1.1.133" evidence="3 6"/>
<dbReference type="InterPro" id="IPR036291">
    <property type="entry name" value="NAD(P)-bd_dom_sf"/>
</dbReference>
<dbReference type="Gene3D" id="3.90.25.10">
    <property type="entry name" value="UDP-galactose 4-epimerase, domain 1"/>
    <property type="match status" value="1"/>
</dbReference>
<dbReference type="UniPathway" id="UPA00124"/>
<dbReference type="InterPro" id="IPR005913">
    <property type="entry name" value="dTDP_dehydrorham_reduct"/>
</dbReference>
<comment type="cofactor">
    <cofactor evidence="6">
        <name>Mg(2+)</name>
        <dbReference type="ChEBI" id="CHEBI:18420"/>
    </cofactor>
    <text evidence="6">Binds 1 Mg(2+) ion per monomer.</text>
</comment>
<evidence type="ECO:0000256" key="6">
    <source>
        <dbReference type="RuleBase" id="RU364082"/>
    </source>
</evidence>
<evidence type="ECO:0000256" key="1">
    <source>
        <dbReference type="ARBA" id="ARBA00004781"/>
    </source>
</evidence>
<accession>A0A240E288</accession>
<keyword evidence="6" id="KW-0521">NADP</keyword>
<gene>
    <name evidence="8" type="ORF">SAMN06295945_1407</name>
</gene>
<dbReference type="RefSeq" id="WP_096673656.1">
    <property type="nucleotide sequence ID" value="NZ_OANS01000003.1"/>
</dbReference>